<gene>
    <name evidence="1" type="primary">LOC125551572</name>
</gene>
<reference evidence="1" key="2">
    <citation type="submission" date="2018-03" db="EMBL/GenBank/DDBJ databases">
        <title>The Triticum urartu genome reveals the dynamic nature of wheat genome evolution.</title>
        <authorList>
            <person name="Ling H."/>
            <person name="Ma B."/>
            <person name="Shi X."/>
            <person name="Liu H."/>
            <person name="Dong L."/>
            <person name="Sun H."/>
            <person name="Cao Y."/>
            <person name="Gao Q."/>
            <person name="Zheng S."/>
            <person name="Li Y."/>
            <person name="Yu Y."/>
            <person name="Du H."/>
            <person name="Qi M."/>
            <person name="Li Y."/>
            <person name="Yu H."/>
            <person name="Cui Y."/>
            <person name="Wang N."/>
            <person name="Chen C."/>
            <person name="Wu H."/>
            <person name="Zhao Y."/>
            <person name="Zhang J."/>
            <person name="Li Y."/>
            <person name="Zhou W."/>
            <person name="Zhang B."/>
            <person name="Hu W."/>
            <person name="Eijk M."/>
            <person name="Tang J."/>
            <person name="Witsenboer H."/>
            <person name="Zhao S."/>
            <person name="Li Z."/>
            <person name="Zhang A."/>
            <person name="Wang D."/>
            <person name="Liang C."/>
        </authorList>
    </citation>
    <scope>NUCLEOTIDE SEQUENCE [LARGE SCALE GENOMIC DNA]</scope>
    <source>
        <strain evidence="1">cv. G1812</strain>
    </source>
</reference>
<proteinExistence type="predicted"/>
<keyword evidence="2" id="KW-1185">Reference proteome</keyword>
<evidence type="ECO:0000313" key="1">
    <source>
        <dbReference type="EnsemblPlants" id="TuG1812G0400001853.01.T05"/>
    </source>
</evidence>
<evidence type="ECO:0000313" key="2">
    <source>
        <dbReference type="Proteomes" id="UP000015106"/>
    </source>
</evidence>
<dbReference type="Gramene" id="TuG1812G0400001853.01.T05">
    <property type="protein sequence ID" value="TuG1812G0400001853.01.T05"/>
    <property type="gene ID" value="TuG1812G0400001853.01"/>
</dbReference>
<protein>
    <submittedName>
        <fullName evidence="1">Uncharacterized protein</fullName>
    </submittedName>
</protein>
<organism evidence="1 2">
    <name type="scientific">Triticum urartu</name>
    <name type="common">Red wild einkorn</name>
    <name type="synonym">Crithodium urartu</name>
    <dbReference type="NCBI Taxonomy" id="4572"/>
    <lineage>
        <taxon>Eukaryota</taxon>
        <taxon>Viridiplantae</taxon>
        <taxon>Streptophyta</taxon>
        <taxon>Embryophyta</taxon>
        <taxon>Tracheophyta</taxon>
        <taxon>Spermatophyta</taxon>
        <taxon>Magnoliopsida</taxon>
        <taxon>Liliopsida</taxon>
        <taxon>Poales</taxon>
        <taxon>Poaceae</taxon>
        <taxon>BOP clade</taxon>
        <taxon>Pooideae</taxon>
        <taxon>Triticodae</taxon>
        <taxon>Triticeae</taxon>
        <taxon>Triticinae</taxon>
        <taxon>Triticum</taxon>
    </lineage>
</organism>
<sequence length="53" mass="5791">MVWELIEVAGNLTPLPHSTVDVVAAKIESKVANTVIRYMNLLLFVVYSAGIFG</sequence>
<dbReference type="Proteomes" id="UP000015106">
    <property type="component" value="Chromosome 4"/>
</dbReference>
<dbReference type="AlphaFoldDB" id="A0A8R7U803"/>
<dbReference type="EnsemblPlants" id="TuG1812G0400001853.01.T05">
    <property type="protein sequence ID" value="TuG1812G0400001853.01.T05"/>
    <property type="gene ID" value="TuG1812G0400001853.01"/>
</dbReference>
<name>A0A8R7U803_TRIUA</name>
<reference evidence="2" key="1">
    <citation type="journal article" date="2013" name="Nature">
        <title>Draft genome of the wheat A-genome progenitor Triticum urartu.</title>
        <authorList>
            <person name="Ling H.Q."/>
            <person name="Zhao S."/>
            <person name="Liu D."/>
            <person name="Wang J."/>
            <person name="Sun H."/>
            <person name="Zhang C."/>
            <person name="Fan H."/>
            <person name="Li D."/>
            <person name="Dong L."/>
            <person name="Tao Y."/>
            <person name="Gao C."/>
            <person name="Wu H."/>
            <person name="Li Y."/>
            <person name="Cui Y."/>
            <person name="Guo X."/>
            <person name="Zheng S."/>
            <person name="Wang B."/>
            <person name="Yu K."/>
            <person name="Liang Q."/>
            <person name="Yang W."/>
            <person name="Lou X."/>
            <person name="Chen J."/>
            <person name="Feng M."/>
            <person name="Jian J."/>
            <person name="Zhang X."/>
            <person name="Luo G."/>
            <person name="Jiang Y."/>
            <person name="Liu J."/>
            <person name="Wang Z."/>
            <person name="Sha Y."/>
            <person name="Zhang B."/>
            <person name="Wu H."/>
            <person name="Tang D."/>
            <person name="Shen Q."/>
            <person name="Xue P."/>
            <person name="Zou S."/>
            <person name="Wang X."/>
            <person name="Liu X."/>
            <person name="Wang F."/>
            <person name="Yang Y."/>
            <person name="An X."/>
            <person name="Dong Z."/>
            <person name="Zhang K."/>
            <person name="Zhang X."/>
            <person name="Luo M.C."/>
            <person name="Dvorak J."/>
            <person name="Tong Y."/>
            <person name="Wang J."/>
            <person name="Yang H."/>
            <person name="Li Z."/>
            <person name="Wang D."/>
            <person name="Zhang A."/>
            <person name="Wang J."/>
        </authorList>
    </citation>
    <scope>NUCLEOTIDE SEQUENCE</scope>
    <source>
        <strain evidence="2">cv. G1812</strain>
    </source>
</reference>
<accession>A0A8R7U803</accession>
<reference evidence="1" key="3">
    <citation type="submission" date="2022-06" db="UniProtKB">
        <authorList>
            <consortium name="EnsemblPlants"/>
        </authorList>
    </citation>
    <scope>IDENTIFICATION</scope>
</reference>